<protein>
    <submittedName>
        <fullName evidence="1">DUF3313 domain-containing protein</fullName>
    </submittedName>
</protein>
<dbReference type="RefSeq" id="WP_310653785.1">
    <property type="nucleotide sequence ID" value="NZ_JAPMLA010000007.1"/>
</dbReference>
<dbReference type="AlphaFoldDB" id="A0AAW8NGF1"/>
<sequence>MIIPRILLLSLALFLTGCGSIQDYRNSQMFTTFDDFRPGPVGGSDLVWAQPKINSVNDLNVILDEYDNIIVDQAWLVLDDKTRYDNLDDTDIVAVSDYLISQIKLKASQRFNVITQTELEQATRTDEGSQTLRVSVALTNIETPNPILAVTSSILPFGLGISSISKVVTGEHTNVGSATIELMISDATTGKPIVAVIDRKAGSKDFSTMIDSTDDARDAVDWWVARLGATLRGENL</sequence>
<dbReference type="PROSITE" id="PS51257">
    <property type="entry name" value="PROKAR_LIPOPROTEIN"/>
    <property type="match status" value="1"/>
</dbReference>
<evidence type="ECO:0000313" key="2">
    <source>
        <dbReference type="EMBL" id="MDW4825414.1"/>
    </source>
</evidence>
<keyword evidence="4" id="KW-1185">Reference proteome</keyword>
<accession>A0AAW8NGF1</accession>
<evidence type="ECO:0000313" key="3">
    <source>
        <dbReference type="Proteomes" id="UP001259340"/>
    </source>
</evidence>
<comment type="caution">
    <text evidence="1">The sequence shown here is derived from an EMBL/GenBank/DDBJ whole genome shotgun (WGS) entry which is preliminary data.</text>
</comment>
<name>A0AAW8NGF1_9GAMM</name>
<evidence type="ECO:0000313" key="4">
    <source>
        <dbReference type="Proteomes" id="UP001271263"/>
    </source>
</evidence>
<dbReference type="Proteomes" id="UP001271263">
    <property type="component" value="Unassembled WGS sequence"/>
</dbReference>
<dbReference type="Proteomes" id="UP001259340">
    <property type="component" value="Unassembled WGS sequence"/>
</dbReference>
<gene>
    <name evidence="1" type="ORF">OS133_01760</name>
    <name evidence="2" type="ORF">OS134_15195</name>
</gene>
<evidence type="ECO:0000313" key="1">
    <source>
        <dbReference type="EMBL" id="MDR8522422.1"/>
    </source>
</evidence>
<dbReference type="Pfam" id="PF11769">
    <property type="entry name" value="DUF3313"/>
    <property type="match status" value="1"/>
</dbReference>
<dbReference type="EMBL" id="JAPMLE010000001">
    <property type="protein sequence ID" value="MDR8522422.1"/>
    <property type="molecule type" value="Genomic_DNA"/>
</dbReference>
<reference evidence="1" key="2">
    <citation type="submission" date="2022-11" db="EMBL/GenBank/DDBJ databases">
        <title>Prophages regulate Shewanella fidelis motility and biofilm formation: implications for gut colonization dynamics in Ciona robusta.</title>
        <authorList>
            <person name="Natarajan O."/>
            <person name="Gibboney S.L."/>
            <person name="Young M.N."/>
            <person name="Lim S.J."/>
            <person name="Pluta N."/>
            <person name="Atkinson C.G.F."/>
            <person name="Leigh B.A."/>
            <person name="Liberti A."/>
            <person name="Kees E."/>
            <person name="Breitbart M."/>
            <person name="Gralnick J."/>
            <person name="Dishaw L.J."/>
        </authorList>
    </citation>
    <scope>NUCLEOTIDE SEQUENCE</scope>
    <source>
        <strain evidence="1">3313</strain>
    </source>
</reference>
<proteinExistence type="predicted"/>
<organism evidence="1 3">
    <name type="scientific">Shewanella fidelis</name>
    <dbReference type="NCBI Taxonomy" id="173509"/>
    <lineage>
        <taxon>Bacteria</taxon>
        <taxon>Pseudomonadati</taxon>
        <taxon>Pseudomonadota</taxon>
        <taxon>Gammaproteobacteria</taxon>
        <taxon>Alteromonadales</taxon>
        <taxon>Shewanellaceae</taxon>
        <taxon>Shewanella</taxon>
    </lineage>
</organism>
<dbReference type="InterPro" id="IPR021747">
    <property type="entry name" value="DUF3313"/>
</dbReference>
<dbReference type="EMBL" id="JAPMLD010000007">
    <property type="protein sequence ID" value="MDW4825414.1"/>
    <property type="molecule type" value="Genomic_DNA"/>
</dbReference>
<reference evidence="2 4" key="1">
    <citation type="journal article" date="2022" name="bioRxiv">
        <title>Prophages regulate Shewanella fidelis 3313 motility and biofilm formation: implications for gut colonization dynamics in Ciona robusta.</title>
        <authorList>
            <person name="Natarajan O."/>
            <person name="Gibboney S.L."/>
            <person name="Young M.N."/>
            <person name="Lim S.J."/>
            <person name="Pluta N."/>
            <person name="Atkinson C.G."/>
            <person name="Leigh B.A."/>
            <person name="Liberti A."/>
            <person name="Kees E.D."/>
            <person name="Breitbart M."/>
            <person name="Gralnick J.A."/>
            <person name="Dishaw L.J."/>
        </authorList>
    </citation>
    <scope>NUCLEOTIDE SEQUENCE [LARGE SCALE GENOMIC DNA]</scope>
    <source>
        <strain evidence="2 4">JG4066</strain>
    </source>
</reference>